<dbReference type="EMBL" id="QNUG01000007">
    <property type="protein sequence ID" value="REC71914.1"/>
    <property type="molecule type" value="Genomic_DNA"/>
</dbReference>
<accession>A0A3D9D1R9</accession>
<dbReference type="SUPFAM" id="SSF51905">
    <property type="entry name" value="FAD/NAD(P)-binding domain"/>
    <property type="match status" value="1"/>
</dbReference>
<dbReference type="InterPro" id="IPR036188">
    <property type="entry name" value="FAD/NAD-bd_sf"/>
</dbReference>
<organism evidence="1 2">
    <name type="scientific">Epilithonimonas hispanica</name>
    <dbReference type="NCBI Taxonomy" id="358687"/>
    <lineage>
        <taxon>Bacteria</taxon>
        <taxon>Pseudomonadati</taxon>
        <taxon>Bacteroidota</taxon>
        <taxon>Flavobacteriia</taxon>
        <taxon>Flavobacteriales</taxon>
        <taxon>Weeksellaceae</taxon>
        <taxon>Chryseobacterium group</taxon>
        <taxon>Epilithonimonas</taxon>
    </lineage>
</organism>
<dbReference type="RefSeq" id="WP_116033394.1">
    <property type="nucleotide sequence ID" value="NZ_JBHLVV010000029.1"/>
</dbReference>
<dbReference type="OrthoDB" id="9795420at2"/>
<evidence type="ECO:0008006" key="3">
    <source>
        <dbReference type="Google" id="ProtNLM"/>
    </source>
</evidence>
<dbReference type="Proteomes" id="UP000256326">
    <property type="component" value="Unassembled WGS sequence"/>
</dbReference>
<dbReference type="AlphaFoldDB" id="A0A3D9D1R9"/>
<evidence type="ECO:0000313" key="2">
    <source>
        <dbReference type="Proteomes" id="UP000256326"/>
    </source>
</evidence>
<protein>
    <recommendedName>
        <fullName evidence="3">DUF1792 domain-containing protein</fullName>
    </recommendedName>
</protein>
<gene>
    <name evidence="1" type="ORF">DRF58_04575</name>
</gene>
<evidence type="ECO:0000313" key="1">
    <source>
        <dbReference type="EMBL" id="REC71914.1"/>
    </source>
</evidence>
<reference evidence="1 2" key="1">
    <citation type="journal article" date="2006" name="Int. J. Syst. Evol. Microbiol.">
        <title>Chryseobacterium hispanicum sp. nov., isolated from the drinking water distribution system of Sevilla, Spain.</title>
        <authorList>
            <person name="Gallego V."/>
            <person name="Garcia M.T."/>
            <person name="Ventosa A."/>
        </authorList>
    </citation>
    <scope>NUCLEOTIDE SEQUENCE [LARGE SCALE GENOMIC DNA]</scope>
    <source>
        <strain evidence="1 2">KCTC 22104</strain>
    </source>
</reference>
<name>A0A3D9D1R9_9FLAO</name>
<comment type="caution">
    <text evidence="1">The sequence shown here is derived from an EMBL/GenBank/DDBJ whole genome shotgun (WGS) entry which is preliminary data.</text>
</comment>
<proteinExistence type="predicted"/>
<sequence>MINSKNYHYLHRLAKRTVPIFHKENRFDKVMNREKNGEANQLISEMIKSGKPFMIGRLGSTETRFLVNQFLQKKISSDLCGILKTSIGDINIIWKKDPVFLDNLCLLSGFFPNDNSLAEKFIEIYNQSIANLDVLGVWNEMEYQLENIPNNVKLCKIRELEPWFYENPWTYELRGKKILLVHPFEESIKYQFLRKDSLYKNPKMLPDFELKTVKAVQTIAGQKSEFETWFDALESMKDEIAKTDFDIAIIGCGAYGFPLASYAKDLGKQAIHLGGVTQLLFGIKGKRWEEWQHYTDLRKNNGQNWIFTQDIPKDFEKIEGGCYW</sequence>
<keyword evidence="2" id="KW-1185">Reference proteome</keyword>